<accession>L9L1U0</accession>
<sequence>MAGARLALQSERDTRACHTSGVSCFIKQPQRTRSGHLLLQFPWVQVECAAAAAGGTADRQAREDLAREDTVGGSSLGQTTGSRVTQKSTSTSDDLGRLQGSTIPSVGILMAQLCWAWPVSTESPYSGSR</sequence>
<dbReference type="EMBL" id="KB320555">
    <property type="protein sequence ID" value="ELW68991.1"/>
    <property type="molecule type" value="Genomic_DNA"/>
</dbReference>
<reference evidence="3" key="1">
    <citation type="submission" date="2012-07" db="EMBL/GenBank/DDBJ databases">
        <title>Genome of the Chinese tree shrew, a rising model animal genetically related to primates.</title>
        <authorList>
            <person name="Zhang G."/>
            <person name="Fan Y."/>
            <person name="Yao Y."/>
            <person name="Huang Z."/>
        </authorList>
    </citation>
    <scope>NUCLEOTIDE SEQUENCE [LARGE SCALE GENOMIC DNA]</scope>
</reference>
<organism evidence="2 3">
    <name type="scientific">Tupaia chinensis</name>
    <name type="common">Chinese tree shrew</name>
    <name type="synonym">Tupaia belangeri chinensis</name>
    <dbReference type="NCBI Taxonomy" id="246437"/>
    <lineage>
        <taxon>Eukaryota</taxon>
        <taxon>Metazoa</taxon>
        <taxon>Chordata</taxon>
        <taxon>Craniata</taxon>
        <taxon>Vertebrata</taxon>
        <taxon>Euteleostomi</taxon>
        <taxon>Mammalia</taxon>
        <taxon>Eutheria</taxon>
        <taxon>Euarchontoglires</taxon>
        <taxon>Scandentia</taxon>
        <taxon>Tupaiidae</taxon>
        <taxon>Tupaia</taxon>
    </lineage>
</organism>
<dbReference type="AlphaFoldDB" id="L9L1U0"/>
<evidence type="ECO:0000256" key="1">
    <source>
        <dbReference type="SAM" id="MobiDB-lite"/>
    </source>
</evidence>
<proteinExistence type="predicted"/>
<gene>
    <name evidence="2" type="ORF">TREES_T100015881</name>
</gene>
<evidence type="ECO:0000313" key="2">
    <source>
        <dbReference type="EMBL" id="ELW68991.1"/>
    </source>
</evidence>
<feature type="region of interest" description="Disordered" evidence="1">
    <location>
        <begin position="57"/>
        <end position="99"/>
    </location>
</feature>
<feature type="compositionally biased region" description="Basic and acidic residues" evidence="1">
    <location>
        <begin position="59"/>
        <end position="70"/>
    </location>
</feature>
<dbReference type="InParanoid" id="L9L1U0"/>
<protein>
    <submittedName>
        <fullName evidence="2">Uncharacterized protein</fullName>
    </submittedName>
</protein>
<reference evidence="3" key="2">
    <citation type="journal article" date="2013" name="Nat. Commun.">
        <title>Genome of the Chinese tree shrew.</title>
        <authorList>
            <person name="Fan Y."/>
            <person name="Huang Z.Y."/>
            <person name="Cao C.C."/>
            <person name="Chen C.S."/>
            <person name="Chen Y.X."/>
            <person name="Fan D.D."/>
            <person name="He J."/>
            <person name="Hou H.L."/>
            <person name="Hu L."/>
            <person name="Hu X.T."/>
            <person name="Jiang X.T."/>
            <person name="Lai R."/>
            <person name="Lang Y.S."/>
            <person name="Liang B."/>
            <person name="Liao S.G."/>
            <person name="Mu D."/>
            <person name="Ma Y.Y."/>
            <person name="Niu Y.Y."/>
            <person name="Sun X.Q."/>
            <person name="Xia J.Q."/>
            <person name="Xiao J."/>
            <person name="Xiong Z.Q."/>
            <person name="Xu L."/>
            <person name="Yang L."/>
            <person name="Zhang Y."/>
            <person name="Zhao W."/>
            <person name="Zhao X.D."/>
            <person name="Zheng Y.T."/>
            <person name="Zhou J.M."/>
            <person name="Zhu Y.B."/>
            <person name="Zhang G.J."/>
            <person name="Wang J."/>
            <person name="Yao Y.G."/>
        </authorList>
    </citation>
    <scope>NUCLEOTIDE SEQUENCE [LARGE SCALE GENOMIC DNA]</scope>
</reference>
<name>L9L1U0_TUPCH</name>
<dbReference type="Proteomes" id="UP000011518">
    <property type="component" value="Unassembled WGS sequence"/>
</dbReference>
<evidence type="ECO:0000313" key="3">
    <source>
        <dbReference type="Proteomes" id="UP000011518"/>
    </source>
</evidence>
<feature type="compositionally biased region" description="Polar residues" evidence="1">
    <location>
        <begin position="72"/>
        <end position="99"/>
    </location>
</feature>
<keyword evidence="3" id="KW-1185">Reference proteome</keyword>